<protein>
    <submittedName>
        <fullName evidence="2">Uncharacterized protein</fullName>
    </submittedName>
</protein>
<evidence type="ECO:0000313" key="2">
    <source>
        <dbReference type="EMBL" id="CCI44363.1"/>
    </source>
</evidence>
<organism evidence="2 3">
    <name type="scientific">Albugo candida</name>
    <dbReference type="NCBI Taxonomy" id="65357"/>
    <lineage>
        <taxon>Eukaryota</taxon>
        <taxon>Sar</taxon>
        <taxon>Stramenopiles</taxon>
        <taxon>Oomycota</taxon>
        <taxon>Peronosporomycetes</taxon>
        <taxon>Albuginales</taxon>
        <taxon>Albuginaceae</taxon>
        <taxon>Albugo</taxon>
    </lineage>
</organism>
<feature type="transmembrane region" description="Helical" evidence="1">
    <location>
        <begin position="230"/>
        <end position="253"/>
    </location>
</feature>
<dbReference type="Proteomes" id="UP000053237">
    <property type="component" value="Unassembled WGS sequence"/>
</dbReference>
<comment type="caution">
    <text evidence="2">The sequence shown here is derived from an EMBL/GenBank/DDBJ whole genome shotgun (WGS) entry which is preliminary data.</text>
</comment>
<keyword evidence="3" id="KW-1185">Reference proteome</keyword>
<evidence type="ECO:0000256" key="1">
    <source>
        <dbReference type="SAM" id="Phobius"/>
    </source>
</evidence>
<feature type="transmembrane region" description="Helical" evidence="1">
    <location>
        <begin position="273"/>
        <end position="294"/>
    </location>
</feature>
<feature type="transmembrane region" description="Helical" evidence="1">
    <location>
        <begin position="188"/>
        <end position="210"/>
    </location>
</feature>
<feature type="transmembrane region" description="Helical" evidence="1">
    <location>
        <begin position="136"/>
        <end position="152"/>
    </location>
</feature>
<keyword evidence="1" id="KW-0472">Membrane</keyword>
<dbReference type="InParanoid" id="A0A024GBY7"/>
<dbReference type="EMBL" id="CAIX01000069">
    <property type="protein sequence ID" value="CCI44363.1"/>
    <property type="molecule type" value="Genomic_DNA"/>
</dbReference>
<keyword evidence="1" id="KW-1133">Transmembrane helix</keyword>
<dbReference type="AlphaFoldDB" id="A0A024GBY7"/>
<feature type="transmembrane region" description="Helical" evidence="1">
    <location>
        <begin position="300"/>
        <end position="326"/>
    </location>
</feature>
<gene>
    <name evidence="2" type="ORF">BN9_051720</name>
</gene>
<evidence type="ECO:0000313" key="3">
    <source>
        <dbReference type="Proteomes" id="UP000053237"/>
    </source>
</evidence>
<keyword evidence="1" id="KW-0812">Transmembrane</keyword>
<proteinExistence type="predicted"/>
<reference evidence="2 3" key="1">
    <citation type="submission" date="2012-05" db="EMBL/GenBank/DDBJ databases">
        <title>Recombination and specialization in a pathogen metapopulation.</title>
        <authorList>
            <person name="Gardiner A."/>
            <person name="Kemen E."/>
            <person name="Schultz-Larsen T."/>
            <person name="MacLean D."/>
            <person name="Van Oosterhout C."/>
            <person name="Jones J.D.G."/>
        </authorList>
    </citation>
    <scope>NUCLEOTIDE SEQUENCE [LARGE SCALE GENOMIC DNA]</scope>
    <source>
        <strain evidence="2 3">Ac Nc2</strain>
    </source>
</reference>
<name>A0A024GBY7_9STRA</name>
<dbReference type="OrthoDB" id="61599at2759"/>
<accession>A0A024GBY7</accession>
<sequence length="353" mass="40295">MAFELSSLRYGSSKRNALEVIRTRPRVASEDLVVPGVETASPVYYGVDTFSPTLVDLYTADEKRIVWSSRAHRKMMTTLFRAWHGKQWKLYSLSFWSGLCSICGNSLLLAGCIAEITSHASSISTNEMHRKVDQPLFYGMVFYLLAYILNYFEVINSCHNLEIWLEEYFHGCEPMLQRRYFGIFPYRIDFWIQVLGLLASGFFILTRVVVSKFIDETDNYGVANVKRANVSLIVGYWLPYFIGSFILLLSACLAHVEVMHQWFSWRLPSLESWVTGADMMGALGIFISSCMQFVDPMSLICGFTACILPFMFGCLFRLSSSVLSILELEVMHKRHKHPEYAVLQNPIGYGTGL</sequence>